<feature type="compositionally biased region" description="Polar residues" evidence="1">
    <location>
        <begin position="139"/>
        <end position="149"/>
    </location>
</feature>
<evidence type="ECO:0000313" key="2">
    <source>
        <dbReference type="EMBL" id="KXT01295.1"/>
    </source>
</evidence>
<organism evidence="2 3">
    <name type="scientific">Pseudocercospora eumusae</name>
    <dbReference type="NCBI Taxonomy" id="321146"/>
    <lineage>
        <taxon>Eukaryota</taxon>
        <taxon>Fungi</taxon>
        <taxon>Dikarya</taxon>
        <taxon>Ascomycota</taxon>
        <taxon>Pezizomycotina</taxon>
        <taxon>Dothideomycetes</taxon>
        <taxon>Dothideomycetidae</taxon>
        <taxon>Mycosphaerellales</taxon>
        <taxon>Mycosphaerellaceae</taxon>
        <taxon>Pseudocercospora</taxon>
    </lineage>
</organism>
<name>A0A139HFN3_9PEZI</name>
<accession>A0A139HFN3</accession>
<dbReference type="Proteomes" id="UP000070133">
    <property type="component" value="Unassembled WGS sequence"/>
</dbReference>
<feature type="region of interest" description="Disordered" evidence="1">
    <location>
        <begin position="130"/>
        <end position="164"/>
    </location>
</feature>
<dbReference type="EMBL" id="LFZN01000057">
    <property type="protein sequence ID" value="KXT01295.1"/>
    <property type="molecule type" value="Genomic_DNA"/>
</dbReference>
<keyword evidence="3" id="KW-1185">Reference proteome</keyword>
<evidence type="ECO:0000256" key="1">
    <source>
        <dbReference type="SAM" id="MobiDB-lite"/>
    </source>
</evidence>
<evidence type="ECO:0000313" key="3">
    <source>
        <dbReference type="Proteomes" id="UP000070133"/>
    </source>
</evidence>
<protein>
    <submittedName>
        <fullName evidence="2">Uncharacterized protein</fullName>
    </submittedName>
</protein>
<proteinExistence type="predicted"/>
<sequence length="207" mass="22854">MDPPTYEEVTSSSTGKAAFWESDSKAPHALSIREEVGASRSQHVAALVSKLLPQVRERARRGLSTFSLLILPSNQKHISNKSELVGFAEDDRPVLVQLEGDFDDSSFWTQQEALNLLQRQMYAEVAGDAPSPAMEKSLPQRTVPQSKSSWFGGRKQTKPAATKATVAPKCPVRVEVELETVNFRTVTEYGLYETIRGRGVLLTVHVA</sequence>
<comment type="caution">
    <text evidence="2">The sequence shown here is derived from an EMBL/GenBank/DDBJ whole genome shotgun (WGS) entry which is preliminary data.</text>
</comment>
<reference evidence="2 3" key="1">
    <citation type="submission" date="2015-07" db="EMBL/GenBank/DDBJ databases">
        <title>Comparative genomics of the Sigatoka disease complex on banana suggests a link between parallel evolutionary changes in Pseudocercospora fijiensis and Pseudocercospora eumusae and increased virulence on the banana host.</title>
        <authorList>
            <person name="Chang T.-C."/>
            <person name="Salvucci A."/>
            <person name="Crous P.W."/>
            <person name="Stergiopoulos I."/>
        </authorList>
    </citation>
    <scope>NUCLEOTIDE SEQUENCE [LARGE SCALE GENOMIC DNA]</scope>
    <source>
        <strain evidence="2 3">CBS 114824</strain>
    </source>
</reference>
<dbReference type="AlphaFoldDB" id="A0A139HFN3"/>
<gene>
    <name evidence="2" type="ORF">AC578_2709</name>
</gene>